<name>A0ACC2C3W6_DIPCM</name>
<evidence type="ECO:0000313" key="1">
    <source>
        <dbReference type="EMBL" id="KAJ7536544.1"/>
    </source>
</evidence>
<organism evidence="1 2">
    <name type="scientific">Diphasiastrum complanatum</name>
    <name type="common">Issler's clubmoss</name>
    <name type="synonym">Lycopodium complanatum</name>
    <dbReference type="NCBI Taxonomy" id="34168"/>
    <lineage>
        <taxon>Eukaryota</taxon>
        <taxon>Viridiplantae</taxon>
        <taxon>Streptophyta</taxon>
        <taxon>Embryophyta</taxon>
        <taxon>Tracheophyta</taxon>
        <taxon>Lycopodiopsida</taxon>
        <taxon>Lycopodiales</taxon>
        <taxon>Lycopodiaceae</taxon>
        <taxon>Lycopodioideae</taxon>
        <taxon>Diphasiastrum</taxon>
    </lineage>
</organism>
<keyword evidence="2" id="KW-1185">Reference proteome</keyword>
<accession>A0ACC2C3W6</accession>
<dbReference type="Proteomes" id="UP001162992">
    <property type="component" value="Chromosome 12"/>
</dbReference>
<dbReference type="EMBL" id="CM055103">
    <property type="protein sequence ID" value="KAJ7536544.1"/>
    <property type="molecule type" value="Genomic_DNA"/>
</dbReference>
<comment type="caution">
    <text evidence="1">The sequence shown here is derived from an EMBL/GenBank/DDBJ whole genome shotgun (WGS) entry which is preliminary data.</text>
</comment>
<sequence>MMCDELKLGAAGSFHAVRQGAMERYFGPGVQAVRQTMLRQEEIFREQVCELHRLYNVQKVLMAETTKKSYDILNISTSHAQPGFLQPSSSSILNLRERSSLWGPPINTFVDSSRCLDKTQPLFPHSRKTAKVGNNATLDTCQERSDLRKAASSSRCRKKLDLERLPDEDLDDDSDGMEGGQQLEEGFKIIDGSCSISNTEGSRCDEPSNISLCLSSGWGSTVKQEMKQSVNLVSSVVAQEHSGDTLKSLKQLRSFEETLAFPLFPKIETSIPSLSKAPQEAPNGRWVFNLEKLPDSAKSNLHNDQIRNEELLKQERKLFDTEADENLAKKINTQPHWLSQGSPSGSKELERSFRLSSQAASLLPAQRQANGSIAKLRDLHSEQIMAVPFPAQRNGNLVGTKLMADEFLAAADRSMISFGPCATAPSIYTDTGSTRVPQKKFQLSSDLGHTKLWMDTEGHLKYDTHTYDHIALTGRSRDSEERPCLPGHGISILDTNLSVGKGPIQEPTLGLWPEWRKLTELQTSQWQAQQAAVAGQGNLFSKGHAAWQAPRHPVPSHAYSQVGATSAPSTELASRIPESLLRNFGNRESFLPHLTLSSASPPPKPSSVKAACQSLSQHKAEKELSSLSSESEWLDPSFQGVVISNGILEDNNKAVKMQIEKSQKLESRRDCSGQTPKVNTKEDHSSKAVKEAVNNTKALDNHCQGDAFITQISTHLEAKDNSQFGHNLHNPKDCREAISPGVGPTSFVSSDSEGAYKQDKAIELVYQEENQQFLTQPSFQDTSTSLFMLKDKENKLLLPSFHPSTVFHDERKLLRGLKNRSQSFTHTDMDDQEKPVKAAEPALQMKLSHVRDPFNGREISHESSSLLKPKMVKRFEEYAQLRSTENSEDVIIESNQVNSSDKLEPGALHSLQSFAAGLINAKAIHIKASEWVNKHVDQVIEPLVPEKALSARFGSNRAKNCYHRFSSDELVAESLVKYNQLNLLSREQGGLCMQEHGATSEQPTPSNQLNKPGIITFLKSSLEHENSRVVVSTLQGLEDDAEGDMDNTINVAASTLLSFVNRASSVPKELKNFRELTPPVLKQSVAWFANAIPEDAEFQKYQEQGTAKSNSEIAIPVSPPECGIVPLKVTSPMYSDKPWNESSNKEFLRFLSRTLNADINKDCALYQKTDSYEAMTLALKPSIVNLDSVSQYMPERFENKSDLHVGKDTRNRTSKRGKRKKDFQSEILPSISSLSRQEIKEDIQTLSKVAKLVRENVRHNSVLTRTSMSSLHEGEAPAPAARRRVAKVCTMTNVHRVECAATSNVALQMKQSNFEDNGAPSCKVDAAEPPYSLGTWRDLTRRRRMQRSRRHSFVENQ</sequence>
<reference evidence="2" key="1">
    <citation type="journal article" date="2024" name="Proc. Natl. Acad. Sci. U.S.A.">
        <title>Extraordinary preservation of gene collinearity over three hundred million years revealed in homosporous lycophytes.</title>
        <authorList>
            <person name="Li C."/>
            <person name="Wickell D."/>
            <person name="Kuo L.Y."/>
            <person name="Chen X."/>
            <person name="Nie B."/>
            <person name="Liao X."/>
            <person name="Peng D."/>
            <person name="Ji J."/>
            <person name="Jenkins J."/>
            <person name="Williams M."/>
            <person name="Shu S."/>
            <person name="Plott C."/>
            <person name="Barry K."/>
            <person name="Rajasekar S."/>
            <person name="Grimwood J."/>
            <person name="Han X."/>
            <person name="Sun S."/>
            <person name="Hou Z."/>
            <person name="He W."/>
            <person name="Dai G."/>
            <person name="Sun C."/>
            <person name="Schmutz J."/>
            <person name="Leebens-Mack J.H."/>
            <person name="Li F.W."/>
            <person name="Wang L."/>
        </authorList>
    </citation>
    <scope>NUCLEOTIDE SEQUENCE [LARGE SCALE GENOMIC DNA]</scope>
    <source>
        <strain evidence="2">cv. PW_Plant_1</strain>
    </source>
</reference>
<gene>
    <name evidence="1" type="ORF">O6H91_12G073500</name>
</gene>
<evidence type="ECO:0000313" key="2">
    <source>
        <dbReference type="Proteomes" id="UP001162992"/>
    </source>
</evidence>
<protein>
    <submittedName>
        <fullName evidence="1">Uncharacterized protein</fullName>
    </submittedName>
</protein>
<proteinExistence type="predicted"/>